<dbReference type="EMBL" id="BPQP01000094">
    <property type="protein sequence ID" value="GJD97602.1"/>
    <property type="molecule type" value="Genomic_DNA"/>
</dbReference>
<feature type="transmembrane region" description="Helical" evidence="1">
    <location>
        <begin position="125"/>
        <end position="145"/>
    </location>
</feature>
<reference evidence="2" key="2">
    <citation type="submission" date="2021-08" db="EMBL/GenBank/DDBJ databases">
        <authorList>
            <person name="Tani A."/>
            <person name="Ola A."/>
            <person name="Ogura Y."/>
            <person name="Katsura K."/>
            <person name="Hayashi T."/>
        </authorList>
    </citation>
    <scope>NUCLEOTIDE SEQUENCE</scope>
    <source>
        <strain evidence="2">DSM 19015</strain>
    </source>
</reference>
<feature type="transmembrane region" description="Helical" evidence="1">
    <location>
        <begin position="37"/>
        <end position="63"/>
    </location>
</feature>
<feature type="transmembrane region" description="Helical" evidence="1">
    <location>
        <begin position="83"/>
        <end position="105"/>
    </location>
</feature>
<proteinExistence type="predicted"/>
<keyword evidence="1" id="KW-0472">Membrane</keyword>
<dbReference type="Pfam" id="PF11188">
    <property type="entry name" value="DUF2975"/>
    <property type="match status" value="1"/>
</dbReference>
<comment type="caution">
    <text evidence="2">The sequence shown here is derived from an EMBL/GenBank/DDBJ whole genome shotgun (WGS) entry which is preliminary data.</text>
</comment>
<keyword evidence="3" id="KW-1185">Reference proteome</keyword>
<dbReference type="InterPro" id="IPR021354">
    <property type="entry name" value="DUF2975"/>
</dbReference>
<evidence type="ECO:0000313" key="2">
    <source>
        <dbReference type="EMBL" id="GJD97602.1"/>
    </source>
</evidence>
<dbReference type="Proteomes" id="UP001055125">
    <property type="component" value="Unassembled WGS sequence"/>
</dbReference>
<accession>A0ABQ4S760</accession>
<reference evidence="2" key="1">
    <citation type="journal article" date="2021" name="Front. Microbiol.">
        <title>Comprehensive Comparative Genomics and Phenotyping of Methylobacterium Species.</title>
        <authorList>
            <person name="Alessa O."/>
            <person name="Ogura Y."/>
            <person name="Fujitani Y."/>
            <person name="Takami H."/>
            <person name="Hayashi T."/>
            <person name="Sahin N."/>
            <person name="Tani A."/>
        </authorList>
    </citation>
    <scope>NUCLEOTIDE SEQUENCE</scope>
    <source>
        <strain evidence="2">DSM 19015</strain>
    </source>
</reference>
<evidence type="ECO:0000256" key="1">
    <source>
        <dbReference type="SAM" id="Phobius"/>
    </source>
</evidence>
<name>A0ABQ4S760_9HYPH</name>
<evidence type="ECO:0000313" key="3">
    <source>
        <dbReference type="Proteomes" id="UP001055125"/>
    </source>
</evidence>
<gene>
    <name evidence="2" type="ORF">OCOJLMKI_4835</name>
</gene>
<protein>
    <recommendedName>
        <fullName evidence="4">DUF2975 domain-containing protein</fullName>
    </recommendedName>
</protein>
<organism evidence="2 3">
    <name type="scientific">Methylobacterium iners</name>
    <dbReference type="NCBI Taxonomy" id="418707"/>
    <lineage>
        <taxon>Bacteria</taxon>
        <taxon>Pseudomonadati</taxon>
        <taxon>Pseudomonadota</taxon>
        <taxon>Alphaproteobacteria</taxon>
        <taxon>Hyphomicrobiales</taxon>
        <taxon>Methylobacteriaceae</taxon>
        <taxon>Methylobacterium</taxon>
    </lineage>
</organism>
<dbReference type="RefSeq" id="WP_238246661.1">
    <property type="nucleotide sequence ID" value="NZ_BPQP01000094.1"/>
</dbReference>
<keyword evidence="1" id="KW-0812">Transmembrane</keyword>
<evidence type="ECO:0008006" key="4">
    <source>
        <dbReference type="Google" id="ProtNLM"/>
    </source>
</evidence>
<sequence>MAVGGFVWAWSDPALIERAARAHLGLTEQTVTLTPRVFALMLLLSLIPLALFVYGMANVARLFHAFARGRVFALENAEAVARIGWTFVVSGLAASPLRTLLGLVLALDNLPGHRSLTVAFSLETLANVVTGVGLVAIAVVIREAVRLHDENRQFV</sequence>
<keyword evidence="1" id="KW-1133">Transmembrane helix</keyword>